<keyword evidence="5 8" id="KW-0812">Transmembrane</keyword>
<name>A0A0G0LBT0_9BACT</name>
<evidence type="ECO:0000256" key="1">
    <source>
        <dbReference type="ARBA" id="ARBA00004651"/>
    </source>
</evidence>
<dbReference type="GO" id="GO:0016763">
    <property type="term" value="F:pentosyltransferase activity"/>
    <property type="evidence" value="ECO:0007669"/>
    <property type="project" value="TreeGrafter"/>
</dbReference>
<dbReference type="Proteomes" id="UP000034366">
    <property type="component" value="Unassembled WGS sequence"/>
</dbReference>
<feature type="transmembrane region" description="Helical" evidence="8">
    <location>
        <begin position="279"/>
        <end position="300"/>
    </location>
</feature>
<feature type="transmembrane region" description="Helical" evidence="8">
    <location>
        <begin position="330"/>
        <end position="350"/>
    </location>
</feature>
<evidence type="ECO:0000256" key="8">
    <source>
        <dbReference type="SAM" id="Phobius"/>
    </source>
</evidence>
<feature type="transmembrane region" description="Helical" evidence="8">
    <location>
        <begin position="152"/>
        <end position="170"/>
    </location>
</feature>
<proteinExistence type="predicted"/>
<dbReference type="PANTHER" id="PTHR33908:SF11">
    <property type="entry name" value="MEMBRANE PROTEIN"/>
    <property type="match status" value="1"/>
</dbReference>
<dbReference type="Pfam" id="PF13231">
    <property type="entry name" value="PMT_2"/>
    <property type="match status" value="1"/>
</dbReference>
<keyword evidence="7 8" id="KW-0472">Membrane</keyword>
<feature type="transmembrane region" description="Helical" evidence="8">
    <location>
        <begin position="357"/>
        <end position="377"/>
    </location>
</feature>
<dbReference type="EMBL" id="LBTW01000009">
    <property type="protein sequence ID" value="KKQ50101.1"/>
    <property type="molecule type" value="Genomic_DNA"/>
</dbReference>
<dbReference type="PANTHER" id="PTHR33908">
    <property type="entry name" value="MANNOSYLTRANSFERASE YKCB-RELATED"/>
    <property type="match status" value="1"/>
</dbReference>
<feature type="transmembrane region" description="Helical" evidence="8">
    <location>
        <begin position="123"/>
        <end position="140"/>
    </location>
</feature>
<accession>A0A0G0LBT0</accession>
<evidence type="ECO:0000313" key="10">
    <source>
        <dbReference type="EMBL" id="KKQ50101.1"/>
    </source>
</evidence>
<dbReference type="AlphaFoldDB" id="A0A0G0LBT0"/>
<evidence type="ECO:0000259" key="9">
    <source>
        <dbReference type="Pfam" id="PF13231"/>
    </source>
</evidence>
<evidence type="ECO:0000256" key="2">
    <source>
        <dbReference type="ARBA" id="ARBA00022475"/>
    </source>
</evidence>
<gene>
    <name evidence="10" type="ORF">US67_C0009G0004</name>
</gene>
<sequence>MNLTMKKLEGLFKKWRMTIILLAVVILISLGLRLLKVFVGTQPIFADEAIYVRWAQVMKAEPTLRFLPLSDGKQPLYMWILMFLLKPSFDPLITGRMLSVSMGILSNFGVFVLSYILFKSKKISLIASLLYAVSPFMIFFESMALVDATLTAMGIWFFIFLLLAIRYFRFDLSMVSGFFLGGALLTKSPAVYFSALAPLTVFISIFKKNIRETTIKLLNYCILILPAILIAYGMYNILRLGPNFHLISQRNSDYIFPISQIWTNPKDPFIFHIKEIIDWLWKLGPGVIIFTILLGIIAGLKNYRRQTIILLAWIALPLFANSMYAKVYTARYILFVMPYIYIISSLFILFKTKIQKLSYLMLALFIVSSIMVNYLLIYEIEKAPLPKSERTGYLEEWTAGYGIKEVSECLKIYQKNNPDDKLVIGTEGYFGTLPDGLQIYLNNNPEITVIGVGLSIKELPNQLKESREAGNKTYLVINSSRLDGDPDSMGLKLIDSFPKPIRTIGTHDFYNYGPRETMYFFEVI</sequence>
<comment type="subcellular location">
    <subcellularLocation>
        <location evidence="1">Cell membrane</location>
        <topology evidence="1">Multi-pass membrane protein</topology>
    </subcellularLocation>
</comment>
<protein>
    <recommendedName>
        <fullName evidence="9">Glycosyltransferase RgtA/B/C/D-like domain-containing protein</fullName>
    </recommendedName>
</protein>
<keyword evidence="6 8" id="KW-1133">Transmembrane helix</keyword>
<dbReference type="InterPro" id="IPR038731">
    <property type="entry name" value="RgtA/B/C-like"/>
</dbReference>
<feature type="transmembrane region" description="Helical" evidence="8">
    <location>
        <begin position="307"/>
        <end position="324"/>
    </location>
</feature>
<keyword evidence="3" id="KW-0328">Glycosyltransferase</keyword>
<evidence type="ECO:0000313" key="11">
    <source>
        <dbReference type="Proteomes" id="UP000034366"/>
    </source>
</evidence>
<comment type="caution">
    <text evidence="10">The sequence shown here is derived from an EMBL/GenBank/DDBJ whole genome shotgun (WGS) entry which is preliminary data.</text>
</comment>
<evidence type="ECO:0000256" key="6">
    <source>
        <dbReference type="ARBA" id="ARBA00022989"/>
    </source>
</evidence>
<feature type="transmembrane region" description="Helical" evidence="8">
    <location>
        <begin position="100"/>
        <end position="117"/>
    </location>
</feature>
<organism evidence="10 11">
    <name type="scientific">Candidatus Woesebacteria bacterium GW2011_GWD1_38_10</name>
    <dbReference type="NCBI Taxonomy" id="1618592"/>
    <lineage>
        <taxon>Bacteria</taxon>
        <taxon>Candidatus Woeseibacteriota</taxon>
    </lineage>
</organism>
<feature type="transmembrane region" description="Helical" evidence="8">
    <location>
        <begin position="218"/>
        <end position="238"/>
    </location>
</feature>
<evidence type="ECO:0000256" key="7">
    <source>
        <dbReference type="ARBA" id="ARBA00023136"/>
    </source>
</evidence>
<evidence type="ECO:0000256" key="3">
    <source>
        <dbReference type="ARBA" id="ARBA00022676"/>
    </source>
</evidence>
<dbReference type="GO" id="GO:0005886">
    <property type="term" value="C:plasma membrane"/>
    <property type="evidence" value="ECO:0007669"/>
    <property type="project" value="UniProtKB-SubCell"/>
</dbReference>
<keyword evidence="4" id="KW-0808">Transferase</keyword>
<evidence type="ECO:0000256" key="4">
    <source>
        <dbReference type="ARBA" id="ARBA00022679"/>
    </source>
</evidence>
<evidence type="ECO:0000256" key="5">
    <source>
        <dbReference type="ARBA" id="ARBA00022692"/>
    </source>
</evidence>
<reference evidence="10 11" key="1">
    <citation type="journal article" date="2015" name="Nature">
        <title>rRNA introns, odd ribosomes, and small enigmatic genomes across a large radiation of phyla.</title>
        <authorList>
            <person name="Brown C.T."/>
            <person name="Hug L.A."/>
            <person name="Thomas B.C."/>
            <person name="Sharon I."/>
            <person name="Castelle C.J."/>
            <person name="Singh A."/>
            <person name="Wilkins M.J."/>
            <person name="Williams K.H."/>
            <person name="Banfield J.F."/>
        </authorList>
    </citation>
    <scope>NUCLEOTIDE SEQUENCE [LARGE SCALE GENOMIC DNA]</scope>
</reference>
<dbReference type="GO" id="GO:0009103">
    <property type="term" value="P:lipopolysaccharide biosynthetic process"/>
    <property type="evidence" value="ECO:0007669"/>
    <property type="project" value="UniProtKB-ARBA"/>
</dbReference>
<feature type="transmembrane region" description="Helical" evidence="8">
    <location>
        <begin position="190"/>
        <end position="206"/>
    </location>
</feature>
<keyword evidence="2" id="KW-1003">Cell membrane</keyword>
<dbReference type="InterPro" id="IPR050297">
    <property type="entry name" value="LipidA_mod_glycosyltrf_83"/>
</dbReference>
<feature type="domain" description="Glycosyltransferase RgtA/B/C/D-like" evidence="9">
    <location>
        <begin position="75"/>
        <end position="225"/>
    </location>
</feature>